<feature type="compositionally biased region" description="Low complexity" evidence="5">
    <location>
        <begin position="1081"/>
        <end position="1092"/>
    </location>
</feature>
<feature type="compositionally biased region" description="Low complexity" evidence="5">
    <location>
        <begin position="1600"/>
        <end position="1614"/>
    </location>
</feature>
<dbReference type="InterPro" id="IPR011989">
    <property type="entry name" value="ARM-like"/>
</dbReference>
<feature type="domain" description="PHD-type" evidence="6">
    <location>
        <begin position="904"/>
        <end position="954"/>
    </location>
</feature>
<feature type="region of interest" description="Disordered" evidence="5">
    <location>
        <begin position="1129"/>
        <end position="1169"/>
    </location>
</feature>
<evidence type="ECO:0000256" key="1">
    <source>
        <dbReference type="ARBA" id="ARBA00022723"/>
    </source>
</evidence>
<feature type="region of interest" description="Disordered" evidence="5">
    <location>
        <begin position="1312"/>
        <end position="1376"/>
    </location>
</feature>
<dbReference type="PROSITE" id="PS50016">
    <property type="entry name" value="ZF_PHD_2"/>
    <property type="match status" value="1"/>
</dbReference>
<feature type="compositionally biased region" description="Acidic residues" evidence="5">
    <location>
        <begin position="665"/>
        <end position="677"/>
    </location>
</feature>
<evidence type="ECO:0000256" key="5">
    <source>
        <dbReference type="SAM" id="MobiDB-lite"/>
    </source>
</evidence>
<feature type="region of interest" description="Disordered" evidence="5">
    <location>
        <begin position="1600"/>
        <end position="1623"/>
    </location>
</feature>
<name>A0A835YCJ5_9CHLO</name>
<feature type="compositionally biased region" description="Gly residues" evidence="5">
    <location>
        <begin position="634"/>
        <end position="651"/>
    </location>
</feature>
<dbReference type="Gene3D" id="1.25.10.10">
    <property type="entry name" value="Leucine-rich Repeat Variant"/>
    <property type="match status" value="1"/>
</dbReference>
<dbReference type="PANTHER" id="PTHR16199">
    <property type="entry name" value="CONDENSIN-2 COMPLEX SUBUNIT G2"/>
    <property type="match status" value="1"/>
</dbReference>
<reference evidence="7" key="1">
    <citation type="journal article" date="2020" name="bioRxiv">
        <title>Comparative genomics of Chlamydomonas.</title>
        <authorList>
            <person name="Craig R.J."/>
            <person name="Hasan A.R."/>
            <person name="Ness R.W."/>
            <person name="Keightley P.D."/>
        </authorList>
    </citation>
    <scope>NUCLEOTIDE SEQUENCE</scope>
    <source>
        <strain evidence="7">CCAP 11/70</strain>
    </source>
</reference>
<feature type="region of interest" description="Disordered" evidence="5">
    <location>
        <begin position="1489"/>
        <end position="1540"/>
    </location>
</feature>
<keyword evidence="8" id="KW-1185">Reference proteome</keyword>
<keyword evidence="1" id="KW-0479">Metal-binding</keyword>
<dbReference type="InterPro" id="IPR019787">
    <property type="entry name" value="Znf_PHD-finger"/>
</dbReference>
<dbReference type="CDD" id="cd15545">
    <property type="entry name" value="PHD_BAZ2A_like"/>
    <property type="match status" value="1"/>
</dbReference>
<dbReference type="InterPro" id="IPR013083">
    <property type="entry name" value="Znf_RING/FYVE/PHD"/>
</dbReference>
<organism evidence="7 8">
    <name type="scientific">Edaphochlamys debaryana</name>
    <dbReference type="NCBI Taxonomy" id="47281"/>
    <lineage>
        <taxon>Eukaryota</taxon>
        <taxon>Viridiplantae</taxon>
        <taxon>Chlorophyta</taxon>
        <taxon>core chlorophytes</taxon>
        <taxon>Chlorophyceae</taxon>
        <taxon>CS clade</taxon>
        <taxon>Chlamydomonadales</taxon>
        <taxon>Chlamydomonadales incertae sedis</taxon>
        <taxon>Edaphochlamys</taxon>
    </lineage>
</organism>
<dbReference type="OrthoDB" id="10062843at2759"/>
<dbReference type="Pfam" id="PF12422">
    <property type="entry name" value="Condensin2nSMC"/>
    <property type="match status" value="1"/>
</dbReference>
<dbReference type="SUPFAM" id="SSF57903">
    <property type="entry name" value="FYVE/PHD zinc finger"/>
    <property type="match status" value="1"/>
</dbReference>
<evidence type="ECO:0000313" key="8">
    <source>
        <dbReference type="Proteomes" id="UP000612055"/>
    </source>
</evidence>
<dbReference type="GO" id="GO:0000070">
    <property type="term" value="P:mitotic sister chromatid segregation"/>
    <property type="evidence" value="ECO:0007669"/>
    <property type="project" value="TreeGrafter"/>
</dbReference>
<evidence type="ECO:0000313" key="7">
    <source>
        <dbReference type="EMBL" id="KAG2500193.1"/>
    </source>
</evidence>
<evidence type="ECO:0000256" key="3">
    <source>
        <dbReference type="ARBA" id="ARBA00022833"/>
    </source>
</evidence>
<evidence type="ECO:0000256" key="2">
    <source>
        <dbReference type="ARBA" id="ARBA00022771"/>
    </source>
</evidence>
<dbReference type="InterPro" id="IPR024741">
    <property type="entry name" value="Condensin2_G2"/>
</dbReference>
<sequence>MPPRGRSVRSAGLSLPSDLSEATFGAFLRQLGKQKPKGGVDGIPELSTQRLGLVCEALERGVQLALQAAGPDPEADEDQELEGEVALSPEEALLTLCGAAMLALDLLARGSPPLPETLLGAAYLLHEHGLVMNDMPSHLGSLPSDLQDAVLRLGMAWWEKQHAGYDMLVGRMVPFALHRAVRTVDKAKVCHVHTCYAVREVLELLDFDDESINDTKRLLLHAAMHPAFLRSPEGRRFVAYLFRLHPQMTNELAAIVRNQIQSGQRFALEAYGEILFRAWRDTVGPCAAEVEAELQALMQAAILASTPALAAAIRTVLDGLHKHRHVEKRLDPALVRLYDPILPRAFGAANAEVRRNACNLLVAAFPIIDPEAETTENDARLTHQLGLLLESLADPCPAVREAAVGGCAHVLNLFWEIVPAATSAKMIGDMTGKLAFDGSSRAVRVAVLRGLRALIDNANAQPVLKKALPHVAPLLHDPDAAVREALAELLVGLSGSRGLHFWAVVPPEQLMEAMASDEDAAVVRKITRVLVPSLCPNAEAGAIRLVALLRSHPDQGAAFCRQLVSRFLPDHAKPARASPDTGEYTASLPSETLIQLAQSLASHLLSTAPGISAARDAPAEQAPKSPPPKRSKGAAGGSRTGRNGGGGGGATAAGKKRSKKRAEVEAEAEVEAGEEAEAQQAADAAGGEAGAAAAAQGAQDEDVVKEDPCPETEATWVSILAGLAALAEGLGAAVTVKEELAGAEAEAALPGDCLGELLRAAEEHVRRPEAVRLALRLACHFHFTGGALRLRQDLFNRMAAGMLPGMGWRAADGEAGPASASWSDAELMAESLKTLATGNNAPRVAAMLSAALGVREPQPLRKPVPPKKSKGRGRDCAAAAAAAEGATALEELLTGGGEEEEEDEVVCQACKKSAPDDSLLLCDGCDAPCHTHCLSPPLAEVPESDYFCHHCEAQLQALALPPAAAGRCVCLLLHTEEGRELLCAHDDFPAMVEALRGLAEAEAEAVFQVAVAGGADSANEADSSAAAAGADGSTSSAAAAAALGDPWGSLSRYCRAAVHRTMVTNASITSVAAADGSAAAAANGEPSAGGAAPTPGRTPFTAAKSRRGAATLTGRRSSLLLTAGPSALRSLRKPLPGRTPAAVGEGEDRPMAGVEEEEARTELGEGEGGELTDAEAAAVRADAYQQLVNALDFSAQTATSLAEAVMQNLDSQIVSDPAACTAGLLAALQYVQGVLRVVHVVRQAELFHMASPESATVIAALCAAQARLARAAAIAAAAGGSSTAAPKHQQAAVSEALLVSLAVSKQLAEAIRHSGPGTGSGSGSGEDGAGGSRGGSPSGRRRLSAADGGGDAGADGDGDEPQSSQQQLEAALDAAAAAAHRVDRRESAAAAGGAGGGAEPQVLQPRAALERLATALMPVLADGAVAPLLTGAVRVAAADLVGELLAGAKRASSGGWLASLCGLLGSALCSDPATSAQLADALRRGAAASADEDTPAGGTAADGGAQPGSAVRGVRGARGAQGSALKRAGSGNTPGPAAEGGCKAQKAAAAAATLTEVLREAPGAGTLASVLVRVCVARKAHGRAMQLLAPLAAKALGPRRSAAPADLDPAADDATGGGRSGTEAADARLAPALGAAALLALCRAAGPPSDPAALAQAAAGPSGAVGVGAAARRGKLAGRCAALAQEAAAQAVRAEVAAEARALGVLRAASEEGRALRPIMSPQGSGPLPRIGSGGGEVAAGEGEAAAGPRVLARLLVASVLA</sequence>
<gene>
    <name evidence="7" type="ORF">HYH03_001773</name>
</gene>
<feature type="compositionally biased region" description="Acidic residues" evidence="5">
    <location>
        <begin position="1154"/>
        <end position="1169"/>
    </location>
</feature>
<protein>
    <recommendedName>
        <fullName evidence="6">PHD-type domain-containing protein</fullName>
    </recommendedName>
</protein>
<accession>A0A835YCJ5</accession>
<keyword evidence="2 4" id="KW-0863">Zinc-finger</keyword>
<dbReference type="Pfam" id="PF00628">
    <property type="entry name" value="PHD"/>
    <property type="match status" value="1"/>
</dbReference>
<dbReference type="Gene3D" id="3.30.40.10">
    <property type="entry name" value="Zinc/RING finger domain, C3HC4 (zinc finger)"/>
    <property type="match status" value="1"/>
</dbReference>
<evidence type="ECO:0000256" key="4">
    <source>
        <dbReference type="PROSITE-ProRule" id="PRU00146"/>
    </source>
</evidence>
<proteinExistence type="predicted"/>
<dbReference type="EMBL" id="JAEHOE010000004">
    <property type="protein sequence ID" value="KAG2500193.1"/>
    <property type="molecule type" value="Genomic_DNA"/>
</dbReference>
<dbReference type="InterPro" id="IPR001965">
    <property type="entry name" value="Znf_PHD"/>
</dbReference>
<comment type="caution">
    <text evidence="7">The sequence shown here is derived from an EMBL/GenBank/DDBJ whole genome shotgun (WGS) entry which is preliminary data.</text>
</comment>
<dbReference type="SMART" id="SM00249">
    <property type="entry name" value="PHD"/>
    <property type="match status" value="1"/>
</dbReference>
<dbReference type="GO" id="GO:0005634">
    <property type="term" value="C:nucleus"/>
    <property type="evidence" value="ECO:0007669"/>
    <property type="project" value="InterPro"/>
</dbReference>
<feature type="region of interest" description="Disordered" evidence="5">
    <location>
        <begin position="614"/>
        <end position="710"/>
    </location>
</feature>
<dbReference type="GO" id="GO:0000796">
    <property type="term" value="C:condensin complex"/>
    <property type="evidence" value="ECO:0007669"/>
    <property type="project" value="TreeGrafter"/>
</dbReference>
<dbReference type="PANTHER" id="PTHR16199:SF4">
    <property type="entry name" value="CONDENSIN-2 COMPLEX SUBUNIT G2"/>
    <property type="match status" value="1"/>
</dbReference>
<feature type="region of interest" description="Disordered" evidence="5">
    <location>
        <begin position="1081"/>
        <end position="1109"/>
    </location>
</feature>
<dbReference type="GO" id="GO:0008270">
    <property type="term" value="F:zinc ion binding"/>
    <property type="evidence" value="ECO:0007669"/>
    <property type="project" value="UniProtKB-KW"/>
</dbReference>
<feature type="compositionally biased region" description="Low complexity" evidence="5">
    <location>
        <begin position="1489"/>
        <end position="1524"/>
    </location>
</feature>
<feature type="compositionally biased region" description="Low complexity" evidence="5">
    <location>
        <begin position="678"/>
        <end position="698"/>
    </location>
</feature>
<dbReference type="InterPro" id="IPR016024">
    <property type="entry name" value="ARM-type_fold"/>
</dbReference>
<keyword evidence="3" id="KW-0862">Zinc</keyword>
<dbReference type="SUPFAM" id="SSF48371">
    <property type="entry name" value="ARM repeat"/>
    <property type="match status" value="1"/>
</dbReference>
<feature type="compositionally biased region" description="Gly residues" evidence="5">
    <location>
        <begin position="1316"/>
        <end position="1337"/>
    </location>
</feature>
<dbReference type="InterPro" id="IPR011011">
    <property type="entry name" value="Znf_FYVE_PHD"/>
</dbReference>
<evidence type="ECO:0000259" key="6">
    <source>
        <dbReference type="PROSITE" id="PS50016"/>
    </source>
</evidence>
<dbReference type="Proteomes" id="UP000612055">
    <property type="component" value="Unassembled WGS sequence"/>
</dbReference>